<organism evidence="1 2">
    <name type="scientific">Campylobacter concisus</name>
    <dbReference type="NCBI Taxonomy" id="199"/>
    <lineage>
        <taxon>Bacteria</taxon>
        <taxon>Pseudomonadati</taxon>
        <taxon>Campylobacterota</taxon>
        <taxon>Epsilonproteobacteria</taxon>
        <taxon>Campylobacterales</taxon>
        <taxon>Campylobacteraceae</taxon>
        <taxon>Campylobacter</taxon>
    </lineage>
</organism>
<dbReference type="RefSeq" id="WP_107856214.1">
    <property type="nucleotide sequence ID" value="NZ_CP060705.1"/>
</dbReference>
<name>A0A7S9WVE1_9BACT</name>
<dbReference type="AlphaFoldDB" id="A0A7S9WVE1"/>
<proteinExistence type="predicted"/>
<protein>
    <submittedName>
        <fullName evidence="1">Uncharacterized protein</fullName>
    </submittedName>
</protein>
<evidence type="ECO:0000313" key="1">
    <source>
        <dbReference type="EMBL" id="QPH94824.1"/>
    </source>
</evidence>
<reference evidence="1 2" key="1">
    <citation type="journal article" date="2018" name="Emerg. Microbes Infect.">
        <title>Genomic analysis of oral Campylobacter concisus strains identified a potential bacterial molecular marker associated with active Crohn's disease.</title>
        <authorList>
            <person name="Liu F."/>
            <person name="Ma R."/>
            <person name="Tay C.Y.A."/>
            <person name="Octavia S."/>
            <person name="Lan R."/>
            <person name="Chung H.K.L."/>
            <person name="Riordan S.M."/>
            <person name="Grimm M.C."/>
            <person name="Leong R.W."/>
            <person name="Tanaka M.M."/>
            <person name="Connor S."/>
            <person name="Zhang L."/>
        </authorList>
    </citation>
    <scope>NUCLEOTIDE SEQUENCE [LARGE SCALE GENOMIC DNA]</scope>
    <source>
        <strain evidence="1 2">P13UCO-S1</strain>
    </source>
</reference>
<dbReference type="Proteomes" id="UP000594707">
    <property type="component" value="Chromosome"/>
</dbReference>
<gene>
    <name evidence="1" type="ORF">CVT08_05085</name>
</gene>
<dbReference type="EMBL" id="CP060705">
    <property type="protein sequence ID" value="QPH94824.1"/>
    <property type="molecule type" value="Genomic_DNA"/>
</dbReference>
<evidence type="ECO:0000313" key="2">
    <source>
        <dbReference type="Proteomes" id="UP000594707"/>
    </source>
</evidence>
<accession>A0A7S9WVE1</accession>
<sequence>MRKLLILIIAIINLNAINIRPVQEQKYCKENKDRSKTEQEKIIYEIRCKETLSEKFMKEINNKVKEVKEELNKKGLDTSEKFEISLNEKEAVKSIIEAEIQKIYLQYKERYKNSPEVMEINFWKIQIDEQKDQKKKLEIIMK</sequence>